<organism evidence="7">
    <name type="scientific">marine metagenome</name>
    <dbReference type="NCBI Taxonomy" id="408172"/>
    <lineage>
        <taxon>unclassified sequences</taxon>
        <taxon>metagenomes</taxon>
        <taxon>ecological metagenomes</taxon>
    </lineage>
</organism>
<evidence type="ECO:0000259" key="6">
    <source>
        <dbReference type="Pfam" id="PF03372"/>
    </source>
</evidence>
<dbReference type="Gene3D" id="3.60.10.10">
    <property type="entry name" value="Endonuclease/exonuclease/phosphatase"/>
    <property type="match status" value="1"/>
</dbReference>
<evidence type="ECO:0000256" key="2">
    <source>
        <dbReference type="ARBA" id="ARBA00007092"/>
    </source>
</evidence>
<reference evidence="7" key="1">
    <citation type="submission" date="2018-05" db="EMBL/GenBank/DDBJ databases">
        <authorList>
            <person name="Lanie J.A."/>
            <person name="Ng W.-L."/>
            <person name="Kazmierczak K.M."/>
            <person name="Andrzejewski T.M."/>
            <person name="Davidsen T.M."/>
            <person name="Wayne K.J."/>
            <person name="Tettelin H."/>
            <person name="Glass J.I."/>
            <person name="Rusch D."/>
            <person name="Podicherti R."/>
            <person name="Tsui H.-C.T."/>
            <person name="Winkler M.E."/>
        </authorList>
    </citation>
    <scope>NUCLEOTIDE SEQUENCE</scope>
</reference>
<sequence length="262" mass="30623">MPNMIKLVSWNVNSIRVRLPHLIELNEMVKPDIVMLQETKSTDDNFPFEDIKKLGFEIITLGQKSYNGVAVLSKLPMELVANNLPGNKKDEQARFLEVKIKIDKPFNIGSIYLPNGNPIDTEKFPYKLDWMKRLKSYTKKKIENFETFIFGGDFNIIPSADDAIDIEKWKKDALHHPDSIKLYREIMNLGLSDVFRIYNSQPYQFTYWDYSRGAWEKDNGLRIDHFLASPTAVDRLIDCQIEKQFRGLERPSDHVPIWLQIK</sequence>
<dbReference type="PANTHER" id="PTHR43250:SF2">
    <property type="entry name" value="EXODEOXYRIBONUCLEASE III"/>
    <property type="match status" value="1"/>
</dbReference>
<dbReference type="NCBIfam" id="TIGR00195">
    <property type="entry name" value="exoDNase_III"/>
    <property type="match status" value="1"/>
</dbReference>
<proteinExistence type="inferred from homology"/>
<evidence type="ECO:0000256" key="1">
    <source>
        <dbReference type="ARBA" id="ARBA00001946"/>
    </source>
</evidence>
<dbReference type="InterPro" id="IPR020847">
    <property type="entry name" value="AP_endonuclease_F1_BS"/>
</dbReference>
<dbReference type="SUPFAM" id="SSF56219">
    <property type="entry name" value="DNase I-like"/>
    <property type="match status" value="1"/>
</dbReference>
<dbReference type="GO" id="GO:0046872">
    <property type="term" value="F:metal ion binding"/>
    <property type="evidence" value="ECO:0007669"/>
    <property type="project" value="UniProtKB-KW"/>
</dbReference>
<comment type="similarity">
    <text evidence="2">Belongs to the DNA repair enzymes AP/ExoA family.</text>
</comment>
<evidence type="ECO:0000256" key="3">
    <source>
        <dbReference type="ARBA" id="ARBA00022723"/>
    </source>
</evidence>
<dbReference type="GO" id="GO:0008311">
    <property type="term" value="F:double-stranded DNA 3'-5' DNA exonuclease activity"/>
    <property type="evidence" value="ECO:0007669"/>
    <property type="project" value="InterPro"/>
</dbReference>
<dbReference type="GO" id="GO:0004519">
    <property type="term" value="F:endonuclease activity"/>
    <property type="evidence" value="ECO:0007669"/>
    <property type="project" value="InterPro"/>
</dbReference>
<dbReference type="InterPro" id="IPR037493">
    <property type="entry name" value="ExoIII-like"/>
</dbReference>
<dbReference type="NCBIfam" id="TIGR00633">
    <property type="entry name" value="xth"/>
    <property type="match status" value="1"/>
</dbReference>
<keyword evidence="4" id="KW-0378">Hydrolase</keyword>
<evidence type="ECO:0000256" key="4">
    <source>
        <dbReference type="ARBA" id="ARBA00022801"/>
    </source>
</evidence>
<protein>
    <recommendedName>
        <fullName evidence="6">Endonuclease/exonuclease/phosphatase domain-containing protein</fullName>
    </recommendedName>
</protein>
<dbReference type="EMBL" id="UINC01020252">
    <property type="protein sequence ID" value="SVA85207.1"/>
    <property type="molecule type" value="Genomic_DNA"/>
</dbReference>
<evidence type="ECO:0000256" key="5">
    <source>
        <dbReference type="ARBA" id="ARBA00022842"/>
    </source>
</evidence>
<dbReference type="Pfam" id="PF03372">
    <property type="entry name" value="Exo_endo_phos"/>
    <property type="match status" value="1"/>
</dbReference>
<dbReference type="AlphaFoldDB" id="A0A381Z8Y3"/>
<feature type="domain" description="Endonuclease/exonuclease/phosphatase" evidence="6">
    <location>
        <begin position="8"/>
        <end position="254"/>
    </location>
</feature>
<keyword evidence="3" id="KW-0479">Metal-binding</keyword>
<keyword evidence="5" id="KW-0460">Magnesium</keyword>
<comment type="cofactor">
    <cofactor evidence="1">
        <name>Mg(2+)</name>
        <dbReference type="ChEBI" id="CHEBI:18420"/>
    </cofactor>
</comment>
<dbReference type="GO" id="GO:0003677">
    <property type="term" value="F:DNA binding"/>
    <property type="evidence" value="ECO:0007669"/>
    <property type="project" value="InterPro"/>
</dbReference>
<accession>A0A381Z8Y3</accession>
<dbReference type="InterPro" id="IPR005135">
    <property type="entry name" value="Endo/exonuclease/phosphatase"/>
</dbReference>
<dbReference type="PROSITE" id="PS00726">
    <property type="entry name" value="AP_NUCLEASE_F1_1"/>
    <property type="match status" value="1"/>
</dbReference>
<dbReference type="PANTHER" id="PTHR43250">
    <property type="entry name" value="EXODEOXYRIBONUCLEASE III"/>
    <property type="match status" value="1"/>
</dbReference>
<dbReference type="InterPro" id="IPR036691">
    <property type="entry name" value="Endo/exonu/phosph_ase_sf"/>
</dbReference>
<dbReference type="PROSITE" id="PS51435">
    <property type="entry name" value="AP_NUCLEASE_F1_4"/>
    <property type="match status" value="1"/>
</dbReference>
<name>A0A381Z8Y3_9ZZZZ</name>
<evidence type="ECO:0000313" key="7">
    <source>
        <dbReference type="EMBL" id="SVA85207.1"/>
    </source>
</evidence>
<dbReference type="GO" id="GO:0006281">
    <property type="term" value="P:DNA repair"/>
    <property type="evidence" value="ECO:0007669"/>
    <property type="project" value="InterPro"/>
</dbReference>
<gene>
    <name evidence="7" type="ORF">METZ01_LOCUS138061</name>
</gene>
<dbReference type="InterPro" id="IPR004808">
    <property type="entry name" value="AP_endonuc_1"/>
</dbReference>
<dbReference type="CDD" id="cd09086">
    <property type="entry name" value="ExoIII-like_AP-endo"/>
    <property type="match status" value="1"/>
</dbReference>